<evidence type="ECO:0000256" key="4">
    <source>
        <dbReference type="SAM" id="SignalP"/>
    </source>
</evidence>
<accession>A0A1B3ZFV4</accession>
<dbReference type="InterPro" id="IPR029058">
    <property type="entry name" value="AB_hydrolase_fold"/>
</dbReference>
<dbReference type="EMBL" id="CP014168">
    <property type="protein sequence ID" value="AOH86315.1"/>
    <property type="molecule type" value="Genomic_DNA"/>
</dbReference>
<protein>
    <submittedName>
        <fullName evidence="5">Dienelactone hydrolase</fullName>
    </submittedName>
</protein>
<dbReference type="Pfam" id="PF03403">
    <property type="entry name" value="PAF-AH_p_II"/>
    <property type="match status" value="1"/>
</dbReference>
<proteinExistence type="predicted"/>
<keyword evidence="4" id="KW-0732">Signal</keyword>
<evidence type="ECO:0000313" key="6">
    <source>
        <dbReference type="Proteomes" id="UP000094256"/>
    </source>
</evidence>
<organism evidence="5 6">
    <name type="scientific">Sphingomonas panacis</name>
    <dbReference type="NCBI Taxonomy" id="1560345"/>
    <lineage>
        <taxon>Bacteria</taxon>
        <taxon>Pseudomonadati</taxon>
        <taxon>Pseudomonadota</taxon>
        <taxon>Alphaproteobacteria</taxon>
        <taxon>Sphingomonadales</taxon>
        <taxon>Sphingomonadaceae</taxon>
        <taxon>Sphingomonas</taxon>
    </lineage>
</organism>
<dbReference type="PANTHER" id="PTHR10272:SF0">
    <property type="entry name" value="PLATELET-ACTIVATING FACTOR ACETYLHYDROLASE"/>
    <property type="match status" value="1"/>
</dbReference>
<dbReference type="KEGG" id="span:AWL63_22500"/>
<evidence type="ECO:0000256" key="3">
    <source>
        <dbReference type="ARBA" id="ARBA00023098"/>
    </source>
</evidence>
<keyword evidence="2" id="KW-0442">Lipid degradation</keyword>
<dbReference type="PANTHER" id="PTHR10272">
    <property type="entry name" value="PLATELET-ACTIVATING FACTOR ACETYLHYDROLASE"/>
    <property type="match status" value="1"/>
</dbReference>
<dbReference type="SUPFAM" id="SSF53474">
    <property type="entry name" value="alpha/beta-Hydrolases"/>
    <property type="match status" value="1"/>
</dbReference>
<dbReference type="AlphaFoldDB" id="A0A1B3ZFV4"/>
<feature type="chain" id="PRO_5008556429" evidence="4">
    <location>
        <begin position="24"/>
        <end position="435"/>
    </location>
</feature>
<keyword evidence="6" id="KW-1185">Reference proteome</keyword>
<dbReference type="Proteomes" id="UP000094256">
    <property type="component" value="Chromosome"/>
</dbReference>
<dbReference type="Gene3D" id="3.40.50.1820">
    <property type="entry name" value="alpha/beta hydrolase"/>
    <property type="match status" value="1"/>
</dbReference>
<evidence type="ECO:0000256" key="2">
    <source>
        <dbReference type="ARBA" id="ARBA00022963"/>
    </source>
</evidence>
<keyword evidence="1 5" id="KW-0378">Hydrolase</keyword>
<dbReference type="OrthoDB" id="9814760at2"/>
<dbReference type="GO" id="GO:0016042">
    <property type="term" value="P:lipid catabolic process"/>
    <property type="evidence" value="ECO:0007669"/>
    <property type="project" value="UniProtKB-KW"/>
</dbReference>
<dbReference type="STRING" id="1560345.AWL63_22500"/>
<dbReference type="GO" id="GO:0003847">
    <property type="term" value="F:1-alkyl-2-acetylglycerophosphocholine esterase activity"/>
    <property type="evidence" value="ECO:0007669"/>
    <property type="project" value="TreeGrafter"/>
</dbReference>
<sequence length="435" mass="45757">MKKSTKALFAVAAAAVLIGAAPGAEPPARPGVDAPELARLGAYPVGVADLELVQPDRPNPLKGKDRPLVEDRHLPLKIWYPAAVSGPGTTYRTALSGETGVDVPFTIPGIATPGARQSTGRFPLVILAHGYGNAPELLAWLGENLASKGYVVVAPAFRDPPISDRSAFAFAGPLSRRPLDIAFVAAEVQRRARAGRAPFAAADPDRTALIGYSMGGYGVLTTAGAPLDPWLGGATRGVLAPYAAGGANAELLKVAHLKAVVAIAPAVRLQDKALWAGSGVAAVTAPTLFIVGSQDHVVGYDPGVRTAFDQEVHASRYLLTFKEAGHSIALSGAPPEMRRTFWDIDWLEDAVWRKDRLLAVQAHFITAFLDRYVKDDATKASFLDGLTPDSGTGTWPGLPRGRIAAFSPGAPTATVWKGFQPSKATGMMFEHKPAS</sequence>
<keyword evidence="3" id="KW-0443">Lipid metabolism</keyword>
<evidence type="ECO:0000256" key="1">
    <source>
        <dbReference type="ARBA" id="ARBA00022801"/>
    </source>
</evidence>
<feature type="signal peptide" evidence="4">
    <location>
        <begin position="1"/>
        <end position="23"/>
    </location>
</feature>
<name>A0A1B3ZFV4_9SPHN</name>
<evidence type="ECO:0000313" key="5">
    <source>
        <dbReference type="EMBL" id="AOH86315.1"/>
    </source>
</evidence>
<gene>
    <name evidence="5" type="ORF">AWL63_22500</name>
</gene>
<dbReference type="RefSeq" id="WP_069206825.1">
    <property type="nucleotide sequence ID" value="NZ_CP014168.1"/>
</dbReference>
<reference evidence="5 6" key="1">
    <citation type="submission" date="2016-01" db="EMBL/GenBank/DDBJ databases">
        <title>Complete genome and mega plasmid sequence of Sphingomonas panacis DCY99 elicits systemic resistance in rice to Xanthomonas oryzae.</title>
        <authorList>
            <person name="Kim Y.J."/>
            <person name="Yang D.C."/>
            <person name="Sing P."/>
        </authorList>
    </citation>
    <scope>NUCLEOTIDE SEQUENCE [LARGE SCALE GENOMIC DNA]</scope>
    <source>
        <strain evidence="5 6">DCY99</strain>
    </source>
</reference>